<protein>
    <recommendedName>
        <fullName evidence="5">Porin MspA</fullName>
    </recommendedName>
</protein>
<dbReference type="EMBL" id="NGAF01000004">
    <property type="protein sequence ID" value="OXR45368.1"/>
    <property type="molecule type" value="Genomic_DNA"/>
</dbReference>
<keyword evidence="4" id="KW-1185">Reference proteome</keyword>
<sequence length="209" mass="21032">MSITSVYAAATTALALALLPATAASAAGPGGHENTYLAPNGYSFTVGHLDYAAHPVTALNGMPTNREVFLDNTSYARIPSGTATLKAGYFVACAVDIDLGFSADASASLSAGATISPDLVDPSASVTIGPSVSAGIGVNVSVAPGKITDVEVGRKHLGAGETDYLVSRDFHLMVQGCGGPLTIRAYSRIEVSAAEVDGNGAVFADPTVL</sequence>
<evidence type="ECO:0000313" key="4">
    <source>
        <dbReference type="Proteomes" id="UP000215506"/>
    </source>
</evidence>
<accession>A0A231H935</accession>
<dbReference type="Proteomes" id="UP000215506">
    <property type="component" value="Unassembled WGS sequence"/>
</dbReference>
<feature type="signal peptide" evidence="2">
    <location>
        <begin position="1"/>
        <end position="26"/>
    </location>
</feature>
<evidence type="ECO:0008006" key="5">
    <source>
        <dbReference type="Google" id="ProtNLM"/>
    </source>
</evidence>
<proteinExistence type="predicted"/>
<gene>
    <name evidence="3" type="ORF">B7C42_02493</name>
</gene>
<dbReference type="Gene3D" id="2.60.40.1650">
    <property type="entry name" value="Porin MspA (Ig-like beta-sandwich domain)"/>
    <property type="match status" value="1"/>
</dbReference>
<dbReference type="SUPFAM" id="SSF56959">
    <property type="entry name" value="Leukocidin-like"/>
    <property type="match status" value="1"/>
</dbReference>
<dbReference type="InterPro" id="IPR015286">
    <property type="entry name" value="Porin_fam_mycobact-type"/>
</dbReference>
<evidence type="ECO:0000256" key="1">
    <source>
        <dbReference type="ARBA" id="ARBA00022729"/>
    </source>
</evidence>
<comment type="caution">
    <text evidence="3">The sequence shown here is derived from an EMBL/GenBank/DDBJ whole genome shotgun (WGS) entry which is preliminary data.</text>
</comment>
<feature type="chain" id="PRO_5013257587" description="Porin MspA" evidence="2">
    <location>
        <begin position="27"/>
        <end position="209"/>
    </location>
</feature>
<reference evidence="3 4" key="1">
    <citation type="submission" date="2017-07" db="EMBL/GenBank/DDBJ databases">
        <title>First draft Genome Sequence of Nocardia cerradoensis isolated from human infection.</title>
        <authorList>
            <person name="Carrasco G."/>
        </authorList>
    </citation>
    <scope>NUCLEOTIDE SEQUENCE [LARGE SCALE GENOMIC DNA]</scope>
    <source>
        <strain evidence="3 4">CNM20130759</strain>
    </source>
</reference>
<dbReference type="Gene3D" id="2.10.300.10">
    <property type="entry name" value="Porin MspA ribbon domain"/>
    <property type="match status" value="1"/>
</dbReference>
<evidence type="ECO:0000256" key="2">
    <source>
        <dbReference type="SAM" id="SignalP"/>
    </source>
</evidence>
<dbReference type="AlphaFoldDB" id="A0A231H935"/>
<name>A0A231H935_9NOCA</name>
<evidence type="ECO:0000313" key="3">
    <source>
        <dbReference type="EMBL" id="OXR45368.1"/>
    </source>
</evidence>
<keyword evidence="1 2" id="KW-0732">Signal</keyword>
<dbReference type="Pfam" id="PF09203">
    <property type="entry name" value="MspA"/>
    <property type="match status" value="1"/>
</dbReference>
<dbReference type="RefSeq" id="WP_094025355.1">
    <property type="nucleotide sequence ID" value="NZ_NGAF01000004.1"/>
</dbReference>
<dbReference type="InterPro" id="IPR036435">
    <property type="entry name" value="Leukocidin/porin_MspA_sf"/>
</dbReference>
<organism evidence="3 4">
    <name type="scientific">Nocardia cerradoensis</name>
    <dbReference type="NCBI Taxonomy" id="85688"/>
    <lineage>
        <taxon>Bacteria</taxon>
        <taxon>Bacillati</taxon>
        <taxon>Actinomycetota</taxon>
        <taxon>Actinomycetes</taxon>
        <taxon>Mycobacteriales</taxon>
        <taxon>Nocardiaceae</taxon>
        <taxon>Nocardia</taxon>
    </lineage>
</organism>